<feature type="domain" description="COG complex component COG2 C-terminal" evidence="11">
    <location>
        <begin position="532"/>
        <end position="861"/>
    </location>
</feature>
<evidence type="ECO:0000256" key="7">
    <source>
        <dbReference type="ARBA" id="ARBA00023136"/>
    </source>
</evidence>
<evidence type="ECO:0000256" key="3">
    <source>
        <dbReference type="ARBA" id="ARBA00020977"/>
    </source>
</evidence>
<feature type="compositionally biased region" description="Basic and acidic residues" evidence="9">
    <location>
        <begin position="12"/>
        <end position="30"/>
    </location>
</feature>
<reference evidence="12 13" key="1">
    <citation type="journal article" date="2018" name="Evol. Lett.">
        <title>Horizontal gene cluster transfer increased hallucinogenic mushroom diversity.</title>
        <authorList>
            <person name="Reynolds H.T."/>
            <person name="Vijayakumar V."/>
            <person name="Gluck-Thaler E."/>
            <person name="Korotkin H.B."/>
            <person name="Matheny P.B."/>
            <person name="Slot J.C."/>
        </authorList>
    </citation>
    <scope>NUCLEOTIDE SEQUENCE [LARGE SCALE GENOMIC DNA]</scope>
    <source>
        <strain evidence="12 13">SRW20</strain>
    </source>
</reference>
<accession>A0A409VXU8</accession>
<evidence type="ECO:0000256" key="8">
    <source>
        <dbReference type="ARBA" id="ARBA00031344"/>
    </source>
</evidence>
<feature type="region of interest" description="Disordered" evidence="9">
    <location>
        <begin position="1"/>
        <end position="56"/>
    </location>
</feature>
<keyword evidence="13" id="KW-1185">Reference proteome</keyword>
<dbReference type="Proteomes" id="UP000284706">
    <property type="component" value="Unassembled WGS sequence"/>
</dbReference>
<dbReference type="InterPro" id="IPR024603">
    <property type="entry name" value="COG_complex_COG2_C"/>
</dbReference>
<dbReference type="Pfam" id="PF06148">
    <property type="entry name" value="COG2_N"/>
    <property type="match status" value="1"/>
</dbReference>
<evidence type="ECO:0000256" key="6">
    <source>
        <dbReference type="ARBA" id="ARBA00023034"/>
    </source>
</evidence>
<evidence type="ECO:0000256" key="4">
    <source>
        <dbReference type="ARBA" id="ARBA00022448"/>
    </source>
</evidence>
<name>A0A409VXU8_9AGAR</name>
<evidence type="ECO:0000313" key="12">
    <source>
        <dbReference type="EMBL" id="PPQ71088.1"/>
    </source>
</evidence>
<feature type="region of interest" description="Disordered" evidence="9">
    <location>
        <begin position="623"/>
        <end position="643"/>
    </location>
</feature>
<feature type="compositionally biased region" description="Polar residues" evidence="9">
    <location>
        <begin position="631"/>
        <end position="643"/>
    </location>
</feature>
<comment type="similarity">
    <text evidence="2">Belongs to the COG2 family.</text>
</comment>
<dbReference type="GO" id="GO:0007030">
    <property type="term" value="P:Golgi organization"/>
    <property type="evidence" value="ECO:0007669"/>
    <property type="project" value="InterPro"/>
</dbReference>
<feature type="domain" description="Conserved oligomeric Golgi complex subunit 2 N-terminal" evidence="10">
    <location>
        <begin position="58"/>
        <end position="128"/>
    </location>
</feature>
<dbReference type="OrthoDB" id="332281at2759"/>
<evidence type="ECO:0000256" key="2">
    <source>
        <dbReference type="ARBA" id="ARBA00007603"/>
    </source>
</evidence>
<dbReference type="GO" id="GO:0006891">
    <property type="term" value="P:intra-Golgi vesicle-mediated transport"/>
    <property type="evidence" value="ECO:0007669"/>
    <property type="project" value="TreeGrafter"/>
</dbReference>
<comment type="subcellular location">
    <subcellularLocation>
        <location evidence="1">Golgi apparatus membrane</location>
        <topology evidence="1">Peripheral membrane protein</topology>
    </subcellularLocation>
</comment>
<evidence type="ECO:0000259" key="10">
    <source>
        <dbReference type="Pfam" id="PF06148"/>
    </source>
</evidence>
<evidence type="ECO:0000256" key="1">
    <source>
        <dbReference type="ARBA" id="ARBA00004395"/>
    </source>
</evidence>
<dbReference type="AlphaFoldDB" id="A0A409VXU8"/>
<comment type="caution">
    <text evidence="12">The sequence shown here is derived from an EMBL/GenBank/DDBJ whole genome shotgun (WGS) entry which is preliminary data.</text>
</comment>
<dbReference type="InterPro" id="IPR024602">
    <property type="entry name" value="COG_su2_N"/>
</dbReference>
<sequence>MPYSNDGGTSRDSYRLEELAEEAASRDSRRISASAVQKAPMSEAGDSLNLPEHSPLSHEDKHLSAEIFNVEDFLLARSHLPLADLRAELRQYHATLKEELIKLINDDYEAFISLSTDLRDEGPRLSRLRYPLENMKFEVLESKGALQVLQDAVHSKLTNRSKLREEKALLHLLLKISESVTRLESLLSITSPDHVEKERMEFNDINFTVYSSRIEDSLDEKFRSNRAKHLSRVAVEYTQLLYHVRKAQSENCAFITELQWRIDRIHSTLCSDLDQLFAETLVLLTSPNGDNKGTELERHKWTADLTECLRTYDTLGLWRDAEDVLRHELVRTFVKKEIHSGALMAPHSPIVPLTPFNSSNSNLKTPTTTSYHIPYTPFTAFIPKQPLHFSTVSHLSLSQAHLLDDTDNPLAALYNKILRFVERDICRIMGVAEKIEVRYSVEQKRPIWSTVNGDLGRERSRFEIMSNVVWDEFGRSIMEELGNVVFSVGRPDEFRKNYETTQAFIRSLEMFAPQLEDVDAMRRHPTYQAFERRWQLPVYFQLRWKEIVGQLEQALMSARVESSPKDGPFCTRQAAATWIAISACWSSDVYIPDLSPRFWKLTLQILNRYKAWISQDMALSESDGREKHTSRVPSAGTSVEPSSIETNAVDDTTLRQCTAVMADIRIMETNVRSLWQQVIKVMILGDHGVESLNMEDALQESIHTLTSFLEPLSDQIIVILTKRCCDALLPVRSIPSQFRAMSNKRIPSEPSYFVSSILKPVRQFFGVGMAGGIGGPLRDDFLKSFATEVFNNVTQRQNYESSYLTDLLVRYIGYLATMRKTEESLKRLKNKKPTYSLFGGSSSANDIRDEERIRTQMILDVEAFGKDASSLQIDVGANATFAALKDVVYTTESD</sequence>
<dbReference type="EMBL" id="NHYE01005516">
    <property type="protein sequence ID" value="PPQ71088.1"/>
    <property type="molecule type" value="Genomic_DNA"/>
</dbReference>
<dbReference type="STRING" id="231916.A0A409VXU8"/>
<dbReference type="PANTHER" id="PTHR12961">
    <property type="entry name" value="CONSERVED OLIGOMERIC GOLGI COMPLEX COMPONENT 2"/>
    <property type="match status" value="1"/>
</dbReference>
<keyword evidence="5" id="KW-0653">Protein transport</keyword>
<evidence type="ECO:0000313" key="13">
    <source>
        <dbReference type="Proteomes" id="UP000284706"/>
    </source>
</evidence>
<gene>
    <name evidence="12" type="ORF">CVT26_011628</name>
</gene>
<dbReference type="GO" id="GO:0015031">
    <property type="term" value="P:protein transport"/>
    <property type="evidence" value="ECO:0007669"/>
    <property type="project" value="UniProtKB-KW"/>
</dbReference>
<evidence type="ECO:0000259" key="11">
    <source>
        <dbReference type="Pfam" id="PF12022"/>
    </source>
</evidence>
<feature type="compositionally biased region" description="Polar residues" evidence="9">
    <location>
        <begin position="1"/>
        <end position="11"/>
    </location>
</feature>
<evidence type="ECO:0000256" key="5">
    <source>
        <dbReference type="ARBA" id="ARBA00022927"/>
    </source>
</evidence>
<dbReference type="Pfam" id="PF12022">
    <property type="entry name" value="COG2_C"/>
    <property type="match status" value="1"/>
</dbReference>
<dbReference type="PANTHER" id="PTHR12961:SF0">
    <property type="entry name" value="CONSERVED OLIGOMERIC GOLGI COMPLEX SUBUNIT 2"/>
    <property type="match status" value="1"/>
</dbReference>
<keyword evidence="6" id="KW-0333">Golgi apparatus</keyword>
<dbReference type="GO" id="GO:0000139">
    <property type="term" value="C:Golgi membrane"/>
    <property type="evidence" value="ECO:0007669"/>
    <property type="project" value="UniProtKB-SubCell"/>
</dbReference>
<protein>
    <recommendedName>
        <fullName evidence="3">Conserved oligomeric Golgi complex subunit 2</fullName>
    </recommendedName>
    <alternativeName>
        <fullName evidence="8">Component of oligomeric Golgi complex 2</fullName>
    </alternativeName>
</protein>
<organism evidence="12 13">
    <name type="scientific">Gymnopilus dilepis</name>
    <dbReference type="NCBI Taxonomy" id="231916"/>
    <lineage>
        <taxon>Eukaryota</taxon>
        <taxon>Fungi</taxon>
        <taxon>Dikarya</taxon>
        <taxon>Basidiomycota</taxon>
        <taxon>Agaricomycotina</taxon>
        <taxon>Agaricomycetes</taxon>
        <taxon>Agaricomycetidae</taxon>
        <taxon>Agaricales</taxon>
        <taxon>Agaricineae</taxon>
        <taxon>Hymenogastraceae</taxon>
        <taxon>Gymnopilus</taxon>
    </lineage>
</organism>
<dbReference type="InterPro" id="IPR009316">
    <property type="entry name" value="COG2"/>
</dbReference>
<evidence type="ECO:0000256" key="9">
    <source>
        <dbReference type="SAM" id="MobiDB-lite"/>
    </source>
</evidence>
<keyword evidence="4" id="KW-0813">Transport</keyword>
<proteinExistence type="inferred from homology"/>
<dbReference type="GO" id="GO:0017119">
    <property type="term" value="C:Golgi transport complex"/>
    <property type="evidence" value="ECO:0007669"/>
    <property type="project" value="TreeGrafter"/>
</dbReference>
<keyword evidence="7" id="KW-0472">Membrane</keyword>
<dbReference type="InParanoid" id="A0A409VXU8"/>